<accession>A0ABN9PC19</accession>
<reference evidence="1" key="1">
    <citation type="submission" date="2023-10" db="EMBL/GenBank/DDBJ databases">
        <authorList>
            <person name="Chen Y."/>
            <person name="Shah S."/>
            <person name="Dougan E. K."/>
            <person name="Thang M."/>
            <person name="Chan C."/>
        </authorList>
    </citation>
    <scope>NUCLEOTIDE SEQUENCE [LARGE SCALE GENOMIC DNA]</scope>
</reference>
<organism evidence="1 2">
    <name type="scientific">Prorocentrum cordatum</name>
    <dbReference type="NCBI Taxonomy" id="2364126"/>
    <lineage>
        <taxon>Eukaryota</taxon>
        <taxon>Sar</taxon>
        <taxon>Alveolata</taxon>
        <taxon>Dinophyceae</taxon>
        <taxon>Prorocentrales</taxon>
        <taxon>Prorocentraceae</taxon>
        <taxon>Prorocentrum</taxon>
    </lineage>
</organism>
<evidence type="ECO:0000313" key="2">
    <source>
        <dbReference type="Proteomes" id="UP001189429"/>
    </source>
</evidence>
<comment type="caution">
    <text evidence="1">The sequence shown here is derived from an EMBL/GenBank/DDBJ whole genome shotgun (WGS) entry which is preliminary data.</text>
</comment>
<dbReference type="Proteomes" id="UP001189429">
    <property type="component" value="Unassembled WGS sequence"/>
</dbReference>
<name>A0ABN9PC19_9DINO</name>
<gene>
    <name evidence="1" type="ORF">PCOR1329_LOCUS1566</name>
</gene>
<protein>
    <submittedName>
        <fullName evidence="1">Uncharacterized protein</fullName>
    </submittedName>
</protein>
<keyword evidence="2" id="KW-1185">Reference proteome</keyword>
<proteinExistence type="predicted"/>
<dbReference type="EMBL" id="CAUYUJ010000381">
    <property type="protein sequence ID" value="CAK0790237.1"/>
    <property type="molecule type" value="Genomic_DNA"/>
</dbReference>
<sequence length="104" mass="11256">MSSFDACADEVWFDRYTRHHDKASTYSPGIQRNMAQVLPMGFGMHFPSASDSAHASHNESIEVVQFKTVEAGSGGLEGVLGLAGLGHHTIRARSHLSREAISTT</sequence>
<evidence type="ECO:0000313" key="1">
    <source>
        <dbReference type="EMBL" id="CAK0790237.1"/>
    </source>
</evidence>